<dbReference type="InterPro" id="IPR018039">
    <property type="entry name" value="IF_conserved"/>
</dbReference>
<dbReference type="GO" id="GO:0005200">
    <property type="term" value="F:structural constituent of cytoskeleton"/>
    <property type="evidence" value="ECO:0007669"/>
    <property type="project" value="TreeGrafter"/>
</dbReference>
<dbReference type="GO" id="GO:0007097">
    <property type="term" value="P:nuclear migration"/>
    <property type="evidence" value="ECO:0007669"/>
    <property type="project" value="TreeGrafter"/>
</dbReference>
<dbReference type="SUPFAM" id="SSF64593">
    <property type="entry name" value="Intermediate filament protein, coiled coil region"/>
    <property type="match status" value="2"/>
</dbReference>
<feature type="coiled-coil region" evidence="4">
    <location>
        <begin position="157"/>
        <end position="191"/>
    </location>
</feature>
<dbReference type="Pfam" id="PF00038">
    <property type="entry name" value="Filament"/>
    <property type="match status" value="1"/>
</dbReference>
<accession>A0A673FXJ3</accession>
<dbReference type="GO" id="GO:0006998">
    <property type="term" value="P:nuclear envelope organization"/>
    <property type="evidence" value="ECO:0007669"/>
    <property type="project" value="TreeGrafter"/>
</dbReference>
<evidence type="ECO:0000256" key="1">
    <source>
        <dbReference type="ARBA" id="ARBA00022754"/>
    </source>
</evidence>
<evidence type="ECO:0000313" key="7">
    <source>
        <dbReference type="Ensembl" id="ENSSRHP00000007673.1"/>
    </source>
</evidence>
<dbReference type="Proteomes" id="UP000472270">
    <property type="component" value="Unassembled WGS sequence"/>
</dbReference>
<dbReference type="PANTHER" id="PTHR45721:SF16">
    <property type="entry name" value="LAMIN-L(III)"/>
    <property type="match status" value="1"/>
</dbReference>
<feature type="coiled-coil region" evidence="4">
    <location>
        <begin position="223"/>
        <end position="346"/>
    </location>
</feature>
<dbReference type="GO" id="GO:0031507">
    <property type="term" value="P:heterochromatin formation"/>
    <property type="evidence" value="ECO:0007669"/>
    <property type="project" value="TreeGrafter"/>
</dbReference>
<protein>
    <submittedName>
        <fullName evidence="7">Lamin-L(III)-like</fullName>
    </submittedName>
</protein>
<feature type="coiled-coil region" evidence="4">
    <location>
        <begin position="28"/>
        <end position="119"/>
    </location>
</feature>
<dbReference type="PROSITE" id="PS51842">
    <property type="entry name" value="IF_ROD_2"/>
    <property type="match status" value="1"/>
</dbReference>
<dbReference type="GO" id="GO:0005652">
    <property type="term" value="C:nuclear lamina"/>
    <property type="evidence" value="ECO:0007669"/>
    <property type="project" value="TreeGrafter"/>
</dbReference>
<dbReference type="Ensembl" id="ENSSRHT00000007913.1">
    <property type="protein sequence ID" value="ENSSRHP00000007673.1"/>
    <property type="gene ID" value="ENSSRHG00000004530.1"/>
</dbReference>
<feature type="domain" description="IF rod" evidence="6">
    <location>
        <begin position="31"/>
        <end position="367"/>
    </location>
</feature>
<dbReference type="PANTHER" id="PTHR45721">
    <property type="entry name" value="LAMIN DM0-RELATED"/>
    <property type="match status" value="1"/>
</dbReference>
<reference evidence="7" key="2">
    <citation type="submission" date="2025-09" db="UniProtKB">
        <authorList>
            <consortium name="Ensembl"/>
        </authorList>
    </citation>
    <scope>IDENTIFICATION</scope>
</reference>
<keyword evidence="8" id="KW-1185">Reference proteome</keyword>
<dbReference type="Gene3D" id="1.20.5.170">
    <property type="match status" value="1"/>
</dbReference>
<feature type="region of interest" description="Disordered" evidence="5">
    <location>
        <begin position="1"/>
        <end position="24"/>
    </location>
</feature>
<dbReference type="GO" id="GO:0090435">
    <property type="term" value="P:protein localization to nuclear envelope"/>
    <property type="evidence" value="ECO:0007669"/>
    <property type="project" value="TreeGrafter"/>
</dbReference>
<keyword evidence="2 4" id="KW-0175">Coiled coil</keyword>
<reference evidence="7" key="1">
    <citation type="submission" date="2025-08" db="UniProtKB">
        <authorList>
            <consortium name="Ensembl"/>
        </authorList>
    </citation>
    <scope>IDENTIFICATION</scope>
</reference>
<sequence>TADLTRIPSVLGRSGASPSGVSPTRLTRLQEKEDLRQLNDRLANYIERVRQLESDKSSLQLLLEEKEEHARREVGSVRRLYETELADARKSLDATANERARLQIELTQLQEEHRRLTARSRVQLALSCYNVQSFPNLEPNEVKQVNSSSALQLESGLQNLKAQLNSEMLRRVDAENQLQTLQEQLDFQKHLSEQEVREMRSRHESRLVELDSGRQKEFEGKLAEALKQLREEHEAQIQQYKEELQKTFAAKLENAKQAAVKNSDFASSTREELAGTKLRLESQSLQINNLQKQNAVLEARVQELEQMLERERQMNQQRLSQKEQEMADMRQQMQEQLEEHQNLLDVKLMLDMEINAYRKMLEGEEKR</sequence>
<keyword evidence="1 3" id="KW-0403">Intermediate filament</keyword>
<comment type="similarity">
    <text evidence="3">Belongs to the intermediate filament family.</text>
</comment>
<evidence type="ECO:0000256" key="4">
    <source>
        <dbReference type="SAM" id="Coils"/>
    </source>
</evidence>
<evidence type="ECO:0000256" key="3">
    <source>
        <dbReference type="RuleBase" id="RU000685"/>
    </source>
</evidence>
<evidence type="ECO:0000313" key="8">
    <source>
        <dbReference type="Proteomes" id="UP000472270"/>
    </source>
</evidence>
<organism evidence="7 8">
    <name type="scientific">Sinocyclocheilus rhinocerous</name>
    <dbReference type="NCBI Taxonomy" id="307959"/>
    <lineage>
        <taxon>Eukaryota</taxon>
        <taxon>Metazoa</taxon>
        <taxon>Chordata</taxon>
        <taxon>Craniata</taxon>
        <taxon>Vertebrata</taxon>
        <taxon>Euteleostomi</taxon>
        <taxon>Actinopterygii</taxon>
        <taxon>Neopterygii</taxon>
        <taxon>Teleostei</taxon>
        <taxon>Ostariophysi</taxon>
        <taxon>Cypriniformes</taxon>
        <taxon>Cyprinidae</taxon>
        <taxon>Cyprininae</taxon>
        <taxon>Sinocyclocheilus</taxon>
    </lineage>
</organism>
<dbReference type="Gene3D" id="1.20.5.1160">
    <property type="entry name" value="Vasodilator-stimulated phosphoprotein"/>
    <property type="match status" value="1"/>
</dbReference>
<evidence type="ECO:0000256" key="5">
    <source>
        <dbReference type="SAM" id="MobiDB-lite"/>
    </source>
</evidence>
<evidence type="ECO:0000256" key="2">
    <source>
        <dbReference type="ARBA" id="ARBA00023054"/>
    </source>
</evidence>
<dbReference type="PROSITE" id="PS00226">
    <property type="entry name" value="IF_ROD_1"/>
    <property type="match status" value="1"/>
</dbReference>
<dbReference type="InterPro" id="IPR039008">
    <property type="entry name" value="IF_rod_dom"/>
</dbReference>
<evidence type="ECO:0000259" key="6">
    <source>
        <dbReference type="PROSITE" id="PS51842"/>
    </source>
</evidence>
<dbReference type="SMART" id="SM01391">
    <property type="entry name" value="Filament"/>
    <property type="match status" value="1"/>
</dbReference>
<dbReference type="GO" id="GO:0005882">
    <property type="term" value="C:intermediate filament"/>
    <property type="evidence" value="ECO:0007669"/>
    <property type="project" value="UniProtKB-KW"/>
</dbReference>
<name>A0A673FXJ3_9TELE</name>
<dbReference type="AlphaFoldDB" id="A0A673FXJ3"/>
<gene>
    <name evidence="7" type="primary">lmnl3</name>
</gene>
<proteinExistence type="inferred from homology"/>
<dbReference type="GO" id="GO:0051664">
    <property type="term" value="P:nuclear pore localization"/>
    <property type="evidence" value="ECO:0007669"/>
    <property type="project" value="TreeGrafter"/>
</dbReference>